<accession>A0ABV9AHX3</accession>
<evidence type="ECO:0000259" key="1">
    <source>
        <dbReference type="Pfam" id="PF01261"/>
    </source>
</evidence>
<dbReference type="RefSeq" id="WP_381169647.1">
    <property type="nucleotide sequence ID" value="NZ_JBHSFK010000004.1"/>
</dbReference>
<gene>
    <name evidence="2" type="ORF">ACFPIH_08030</name>
</gene>
<dbReference type="Proteomes" id="UP001595839">
    <property type="component" value="Unassembled WGS sequence"/>
</dbReference>
<dbReference type="PANTHER" id="PTHR12110:SF41">
    <property type="entry name" value="INOSOSE DEHYDRATASE"/>
    <property type="match status" value="1"/>
</dbReference>
<dbReference type="InterPro" id="IPR036237">
    <property type="entry name" value="Xyl_isomerase-like_sf"/>
</dbReference>
<evidence type="ECO:0000313" key="2">
    <source>
        <dbReference type="EMBL" id="MFC4499477.1"/>
    </source>
</evidence>
<dbReference type="Pfam" id="PF01261">
    <property type="entry name" value="AP_endonuc_2"/>
    <property type="match status" value="1"/>
</dbReference>
<dbReference type="PANTHER" id="PTHR12110">
    <property type="entry name" value="HYDROXYPYRUVATE ISOMERASE"/>
    <property type="match status" value="1"/>
</dbReference>
<evidence type="ECO:0000313" key="3">
    <source>
        <dbReference type="Proteomes" id="UP001595839"/>
    </source>
</evidence>
<dbReference type="SUPFAM" id="SSF51658">
    <property type="entry name" value="Xylose isomerase-like"/>
    <property type="match status" value="1"/>
</dbReference>
<feature type="domain" description="Xylose isomerase-like TIM barrel" evidence="1">
    <location>
        <begin position="21"/>
        <end position="164"/>
    </location>
</feature>
<comment type="caution">
    <text evidence="2">The sequence shown here is derived from an EMBL/GenBank/DDBJ whole genome shotgun (WGS) entry which is preliminary data.</text>
</comment>
<reference evidence="3" key="1">
    <citation type="journal article" date="2019" name="Int. J. Syst. Evol. Microbiol.">
        <title>The Global Catalogue of Microorganisms (GCM) 10K type strain sequencing project: providing services to taxonomists for standard genome sequencing and annotation.</title>
        <authorList>
            <consortium name="The Broad Institute Genomics Platform"/>
            <consortium name="The Broad Institute Genome Sequencing Center for Infectious Disease"/>
            <person name="Wu L."/>
            <person name="Ma J."/>
        </authorList>
    </citation>
    <scope>NUCLEOTIDE SEQUENCE [LARGE SCALE GENOMIC DNA]</scope>
    <source>
        <strain evidence="3">CGMCC 4.7177</strain>
    </source>
</reference>
<dbReference type="Gene3D" id="3.20.20.150">
    <property type="entry name" value="Divalent-metal-dependent TIM barrel enzymes"/>
    <property type="match status" value="1"/>
</dbReference>
<keyword evidence="3" id="KW-1185">Reference proteome</keyword>
<dbReference type="InterPro" id="IPR013022">
    <property type="entry name" value="Xyl_isomerase-like_TIM-brl"/>
</dbReference>
<keyword evidence="2" id="KW-0413">Isomerase</keyword>
<dbReference type="EMBL" id="JBHSFK010000004">
    <property type="protein sequence ID" value="MFC4499477.1"/>
    <property type="molecule type" value="Genomic_DNA"/>
</dbReference>
<organism evidence="2 3">
    <name type="scientific">Streptomyces vulcanius</name>
    <dbReference type="NCBI Taxonomy" id="1441876"/>
    <lineage>
        <taxon>Bacteria</taxon>
        <taxon>Bacillati</taxon>
        <taxon>Actinomycetota</taxon>
        <taxon>Actinomycetes</taxon>
        <taxon>Kitasatosporales</taxon>
        <taxon>Streptomycetaceae</taxon>
        <taxon>Streptomyces</taxon>
    </lineage>
</organism>
<proteinExistence type="predicted"/>
<sequence length="251" mass="26944">MTLRTGLCSVTLRHLDAPAVIRAATEAGLECVEWGADVHVPAGDPDTAARVRDATEAAGLAVASYGSYYRAGHTDPAEFEPVLRSAVRLGAPRIRIWAGATGTEATTPAQRSAVVADTRRAAELAAEAGIGLAYEFHRNTLTDGADRTLRLLEEVDRPDVHTYWQPPLDTPDAQALAGLDRLAGQVAAVHAFSWWPATTRLPLDARADLWRTALGRLRGRHLDVLLEFVPDNDENVLAREAGTLRALGACS</sequence>
<dbReference type="GO" id="GO:0016853">
    <property type="term" value="F:isomerase activity"/>
    <property type="evidence" value="ECO:0007669"/>
    <property type="project" value="UniProtKB-KW"/>
</dbReference>
<dbReference type="InterPro" id="IPR050312">
    <property type="entry name" value="IolE/XylAMocC-like"/>
</dbReference>
<protein>
    <submittedName>
        <fullName evidence="2">Sugar phosphate isomerase/epimerase family protein</fullName>
    </submittedName>
</protein>
<name>A0ABV9AHX3_9ACTN</name>